<dbReference type="GO" id="GO:0016899">
    <property type="term" value="F:oxidoreductase activity, acting on the CH-OH group of donors, oxygen as acceptor"/>
    <property type="evidence" value="ECO:0007669"/>
    <property type="project" value="InterPro"/>
</dbReference>
<dbReference type="Proteomes" id="UP000326903">
    <property type="component" value="Unassembled WGS sequence"/>
</dbReference>
<evidence type="ECO:0000259" key="2">
    <source>
        <dbReference type="PROSITE" id="PS51387"/>
    </source>
</evidence>
<dbReference type="GO" id="GO:0071949">
    <property type="term" value="F:FAD binding"/>
    <property type="evidence" value="ECO:0007669"/>
    <property type="project" value="InterPro"/>
</dbReference>
<dbReference type="PROSITE" id="PS51387">
    <property type="entry name" value="FAD_PCMH"/>
    <property type="match status" value="1"/>
</dbReference>
<dbReference type="InterPro" id="IPR010031">
    <property type="entry name" value="FAD_lactone_oxidase-like"/>
</dbReference>
<gene>
    <name evidence="3" type="ORF">FW778_01840</name>
</gene>
<dbReference type="Gene3D" id="3.30.465.10">
    <property type="match status" value="1"/>
</dbReference>
<dbReference type="PANTHER" id="PTHR43762:SF1">
    <property type="entry name" value="D-ARABINONO-1,4-LACTONE OXIDASE"/>
    <property type="match status" value="1"/>
</dbReference>
<evidence type="ECO:0000313" key="3">
    <source>
        <dbReference type="EMBL" id="KAA9040808.1"/>
    </source>
</evidence>
<dbReference type="InterPro" id="IPR016167">
    <property type="entry name" value="FAD-bd_PCMH_sub1"/>
</dbReference>
<keyword evidence="1" id="KW-0274">FAD</keyword>
<dbReference type="InterPro" id="IPR016166">
    <property type="entry name" value="FAD-bd_PCMH"/>
</dbReference>
<accession>A0A5J5IJV8</accession>
<name>A0A5J5IJV8_9BACT</name>
<dbReference type="InterPro" id="IPR036318">
    <property type="entry name" value="FAD-bd_PCMH-like_sf"/>
</dbReference>
<organism evidence="3 4">
    <name type="scientific">Ginsengibacter hankyongi</name>
    <dbReference type="NCBI Taxonomy" id="2607284"/>
    <lineage>
        <taxon>Bacteria</taxon>
        <taxon>Pseudomonadati</taxon>
        <taxon>Bacteroidota</taxon>
        <taxon>Chitinophagia</taxon>
        <taxon>Chitinophagales</taxon>
        <taxon>Chitinophagaceae</taxon>
        <taxon>Ginsengibacter</taxon>
    </lineage>
</organism>
<comment type="caution">
    <text evidence="3">The sequence shown here is derived from an EMBL/GenBank/DDBJ whole genome shotgun (WGS) entry which is preliminary data.</text>
</comment>
<protein>
    <recommendedName>
        <fullName evidence="2">FAD-binding PCMH-type domain-containing protein</fullName>
    </recommendedName>
</protein>
<evidence type="ECO:0000313" key="4">
    <source>
        <dbReference type="Proteomes" id="UP000326903"/>
    </source>
</evidence>
<keyword evidence="4" id="KW-1185">Reference proteome</keyword>
<keyword evidence="1" id="KW-0285">Flavoprotein</keyword>
<dbReference type="Gene3D" id="3.30.43.10">
    <property type="entry name" value="Uridine Diphospho-n-acetylenolpyruvylglucosamine Reductase, domain 2"/>
    <property type="match status" value="1"/>
</dbReference>
<dbReference type="InterPro" id="IPR016169">
    <property type="entry name" value="FAD-bd_PCMH_sub2"/>
</dbReference>
<dbReference type="AlphaFoldDB" id="A0A5J5IJV8"/>
<dbReference type="SUPFAM" id="SSF56176">
    <property type="entry name" value="FAD-binding/transporter-associated domain-like"/>
    <property type="match status" value="2"/>
</dbReference>
<dbReference type="RefSeq" id="WP_150412896.1">
    <property type="nucleotide sequence ID" value="NZ_VYQF01000001.1"/>
</dbReference>
<sequence length="980" mass="105918">MVQINHDVNGNDVLKMSVADDIELNGDINSNSDVKLVSETGMVTLDKDINSQAHLLAIGLGDVHFEGEFNSESSSKLESKTGSVFIGKSGDQKNGNNDAGLSIIAWKDVTFFHTDLNGNFDLHVTAKTGAVNFKGDINSNAKMYVIASGDIVIDGDINSNVSVELISTQGSVTITGHINSNPDVRLTAATDIRIGKEIDGDLSVVARCEGFLSIGGNINNHAYVEGRAIGGITVQGNISDHSTVKLSVGNGTIMVAGQLDNNSSLTFWPTGSLTLTGGGNASANQWVQEFSSSLAPGKTGSWWNNWLWSYGFVSDGILKPKTYQELVALVKSLAIEREVRIKAAGGGWSFSDVALPQDNIDSVNNVSIFKRGRNGTANLRYILRGVNDKNNPMDVYPFQVAKSLEHSSNYDDVALQNNITSGIDLKSDEPRFKLIDTRNICSSLQCQLKNKVVIHRLPLTVSHRYWVEAGITITDLSNLLDHNLPRLAIEATGGSPGATLAGTISTATHGGEFKKPLMIDRILAVHLIGPGGVEWWIEGSNNVIAKADLQGIYPNISDANFVSSALWSDPNITADDFLKAVVTSMGTMGIIYSVVLEVVPQFSIQQVTFKHADWDSMLSKAGVAKSDLLARVATANMTLLNFLKDGSLNGTGISANDNQYVDLAINPLSKSCWIVNRRFVPGIIDDSKENDLISGYLNSVTSKMTESADVDGVLYSPVLGRFLDFLSIPRDSLGEAFGAGNISNFLRGISNSSNLLSSLLALTQIKAMWNAANDPDPRRGHQFLSDILEGVLDALQNTYEEPKAAISGVSFKVGAIGWPSTGISGRGFEIALSPDIAFSFVNDMLGFIDQQASGNKVFLGYISIRLCPKTLTVMGMQQFGDNSVMIEVVAHRTQEANDIFDGLIGFIKGWPGFIKGQFPPFHWGLETETIDASYLDMTPFAGKYNATMSRIDVFRYVKKLILSGNLPIFDNNFVARMGFQ</sequence>
<dbReference type="PANTHER" id="PTHR43762">
    <property type="entry name" value="L-GULONOLACTONE OXIDASE"/>
    <property type="match status" value="1"/>
</dbReference>
<evidence type="ECO:0000256" key="1">
    <source>
        <dbReference type="ARBA" id="ARBA00022827"/>
    </source>
</evidence>
<feature type="domain" description="FAD-binding PCMH-type" evidence="2">
    <location>
        <begin position="310"/>
        <end position="601"/>
    </location>
</feature>
<proteinExistence type="predicted"/>
<reference evidence="3 4" key="1">
    <citation type="submission" date="2019-09" db="EMBL/GenBank/DDBJ databases">
        <title>Draft genome sequence of Ginsengibacter sp. BR5-29.</title>
        <authorList>
            <person name="Im W.-T."/>
        </authorList>
    </citation>
    <scope>NUCLEOTIDE SEQUENCE [LARGE SCALE GENOMIC DNA]</scope>
    <source>
        <strain evidence="3 4">BR5-29</strain>
    </source>
</reference>
<dbReference type="EMBL" id="VYQF01000001">
    <property type="protein sequence ID" value="KAA9040808.1"/>
    <property type="molecule type" value="Genomic_DNA"/>
</dbReference>